<dbReference type="InterPro" id="IPR028087">
    <property type="entry name" value="Tad_N"/>
</dbReference>
<sequence>MMRFAEWKTRNARIGSKLVDHVLRFQRDEDGALVVFMLFMIVGMLIIAGLGVDFMHYEAQRTRLQATLDRAILAGAHPDQTTDRAAVVKSYFDSAGLGNYIDPADIVVDASATHSEVSAKAKMHVEPLLLQLIDFKGLDAVAVSSARQAVKYLEVSLVVDVSGSMGDPSASGNTKLYELKQAAKKFSNQLLCNPEDTSTSTNCTYAEKNTSLSLVPYASQVSVGKDLLKQYNLVDQQDDSHCATFMDGDFSIAGIDPSSPLRQAAKYYGLTYRSWVDPNGWVEPSGAAATSKDTWWSCFTAPWREIAPLEDSAEDLVQDIEALDALGGTAIHIGMKWGVALLMKDANSVVQGLIDDNIVYSGFASRPYDPSAVETSKIVVLMTDGLNSSYRRLKDGRRTGPSPFWRNNSQSYDNLSDQSIMSIYDANTGLYHWRNVPASAPRTADHPYGSGSYRACVRRYSWSRGYYTDCWDQEEPGSAVQLRYEEFWKAGFTTKYFDKFSFLSTPGTSLSNADPDKAVDQLLLDQCDAAKNQGIKVYTIELETAGGSDGGSVLERCSSGAGYYFKVDGSGLEQAFSAIGQDISRLRLTQ</sequence>
<dbReference type="RefSeq" id="WP_055192585.1">
    <property type="nucleotide sequence ID" value="NZ_FPBS01000011.1"/>
</dbReference>
<protein>
    <recommendedName>
        <fullName evidence="2">Putative Flp pilus-assembly TadG-like N-terminal domain-containing protein</fullName>
    </recommendedName>
</protein>
<evidence type="ECO:0000259" key="2">
    <source>
        <dbReference type="Pfam" id="PF13400"/>
    </source>
</evidence>
<dbReference type="EMBL" id="LKBA01000023">
    <property type="protein sequence ID" value="KPN61935.1"/>
    <property type="molecule type" value="Genomic_DNA"/>
</dbReference>
<dbReference type="InterPro" id="IPR036465">
    <property type="entry name" value="vWFA_dom_sf"/>
</dbReference>
<feature type="transmembrane region" description="Helical" evidence="1">
    <location>
        <begin position="31"/>
        <end position="52"/>
    </location>
</feature>
<dbReference type="SUPFAM" id="SSF53300">
    <property type="entry name" value="vWA-like"/>
    <property type="match status" value="1"/>
</dbReference>
<keyword evidence="1" id="KW-1133">Transmembrane helix</keyword>
<dbReference type="AlphaFoldDB" id="A0A0P7ISZ8"/>
<reference evidence="3 4" key="1">
    <citation type="submission" date="2015-09" db="EMBL/GenBank/DDBJ databases">
        <title>Draft genome sequence of Aliiroseovarius crassostreae CV919-312TSm, the causative agent of Roseovarius Oyster Disease (formerly Juvenile Oyster Disease).</title>
        <authorList>
            <person name="Kessner L."/>
            <person name="Spinard E."/>
            <person name="Nelson D."/>
        </authorList>
    </citation>
    <scope>NUCLEOTIDE SEQUENCE [LARGE SCALE GENOMIC DNA]</scope>
    <source>
        <strain evidence="3 4">CV919-312</strain>
    </source>
</reference>
<evidence type="ECO:0000313" key="4">
    <source>
        <dbReference type="Proteomes" id="UP000050471"/>
    </source>
</evidence>
<dbReference type="Proteomes" id="UP000050471">
    <property type="component" value="Unassembled WGS sequence"/>
</dbReference>
<keyword evidence="4" id="KW-1185">Reference proteome</keyword>
<feature type="domain" description="Putative Flp pilus-assembly TadG-like N-terminal" evidence="2">
    <location>
        <begin position="31"/>
        <end position="76"/>
    </location>
</feature>
<evidence type="ECO:0000256" key="1">
    <source>
        <dbReference type="SAM" id="Phobius"/>
    </source>
</evidence>
<accession>A0A0P7ISZ8</accession>
<dbReference type="Pfam" id="PF13400">
    <property type="entry name" value="Tad"/>
    <property type="match status" value="1"/>
</dbReference>
<dbReference type="OrthoDB" id="7522752at2"/>
<evidence type="ECO:0000313" key="3">
    <source>
        <dbReference type="EMBL" id="KPN61935.1"/>
    </source>
</evidence>
<keyword evidence="1" id="KW-0812">Transmembrane</keyword>
<proteinExistence type="predicted"/>
<comment type="caution">
    <text evidence="3">The sequence shown here is derived from an EMBL/GenBank/DDBJ whole genome shotgun (WGS) entry which is preliminary data.</text>
</comment>
<dbReference type="STRING" id="154981.AKJ29_04800"/>
<keyword evidence="1" id="KW-0472">Membrane</keyword>
<dbReference type="Gene3D" id="3.40.50.410">
    <property type="entry name" value="von Willebrand factor, type A domain"/>
    <property type="match status" value="1"/>
</dbReference>
<gene>
    <name evidence="3" type="ORF">AKJ29_04800</name>
</gene>
<name>A0A0P7ISZ8_9RHOB</name>
<organism evidence="3 4">
    <name type="scientific">Aliiroseovarius crassostreae</name>
    <dbReference type="NCBI Taxonomy" id="154981"/>
    <lineage>
        <taxon>Bacteria</taxon>
        <taxon>Pseudomonadati</taxon>
        <taxon>Pseudomonadota</taxon>
        <taxon>Alphaproteobacteria</taxon>
        <taxon>Rhodobacterales</taxon>
        <taxon>Paracoccaceae</taxon>
        <taxon>Aliiroseovarius</taxon>
    </lineage>
</organism>